<proteinExistence type="predicted"/>
<comment type="caution">
    <text evidence="2">The sequence shown here is derived from an EMBL/GenBank/DDBJ whole genome shotgun (WGS) entry which is preliminary data.</text>
</comment>
<evidence type="ECO:0000313" key="3">
    <source>
        <dbReference type="Proteomes" id="UP000641386"/>
    </source>
</evidence>
<dbReference type="EMBL" id="BNBC01000029">
    <property type="protein sequence ID" value="GHE91226.1"/>
    <property type="molecule type" value="Genomic_DNA"/>
</dbReference>
<organism evidence="2 3">
    <name type="scientific">Streptomyces spiralis</name>
    <dbReference type="NCBI Taxonomy" id="66376"/>
    <lineage>
        <taxon>Bacteria</taxon>
        <taxon>Bacillati</taxon>
        <taxon>Actinomycetota</taxon>
        <taxon>Actinomycetes</taxon>
        <taxon>Kitasatosporales</taxon>
        <taxon>Streptomycetaceae</taxon>
        <taxon>Streptomyces</taxon>
    </lineage>
</organism>
<protein>
    <recommendedName>
        <fullName evidence="1">CHAT domain-containing protein</fullName>
    </recommendedName>
</protein>
<evidence type="ECO:0000313" key="2">
    <source>
        <dbReference type="EMBL" id="GHE91226.1"/>
    </source>
</evidence>
<dbReference type="Proteomes" id="UP000641386">
    <property type="component" value="Unassembled WGS sequence"/>
</dbReference>
<dbReference type="RefSeq" id="WP_229903761.1">
    <property type="nucleotide sequence ID" value="NZ_BNBC01000029.1"/>
</dbReference>
<name>A0A919A886_9ACTN</name>
<feature type="domain" description="CHAT" evidence="1">
    <location>
        <begin position="140"/>
        <end position="356"/>
    </location>
</feature>
<evidence type="ECO:0000259" key="1">
    <source>
        <dbReference type="Pfam" id="PF12770"/>
    </source>
</evidence>
<sequence>MAVTPRDVLVELSWGDGGELRAALLTPEGRPTGDPEIFRPDDDDIQDMLSPESNQFTLADLSDTVLSEAARGHISRQMALLTDGQRLRLRIRLGTGPEGPVRLAALPLERIGVPDANRVDANGPWQDWVEHGYLAQRVRKTPLGEHPRISLVREVRPRHTMPSAVVDGLNDVVVVANAAAVQGDITTRAGTTRHVVGPGPLTYGSGDQDRIVEVLDGSRFRTRPVEPAPADVEAVHRALAGGPLAFYFGGHHVDGGLVVARQPESTDAHWLDGDTLAAWLVRERVPLAVLMACDSASPAAGDEGLHEAGLAERLALAGVPYVVAVDGKVRDGQAADFADRFFTSLVRGHDVDLAVLEGAGAFAGSDARPVLFTSRAGAALRLGTPAPREASSMPSVAHRVPAAVVDRLDERFRVCLKAEFCLREAPFTAVLADPSGDDLADLLNRTEQDLWRTRAEREELSDGERLHWYTYNSPRNLPDLTAESLHLALFPGYRPGRPLGLVVRRPASFPAKRMDWTGNERELRRLLPGLRGVVFQVHGEPLPAARHTAREIARGLGAEEYLVRAPEHPDARAPERFGAALGEALESCRATLPAGLSDASAVVGHLNDAGSAWDDLPGGEAGVLRAVRAAQPDIGDELLDAHAVGRSDPARWASLWATEGDDAATRRWLRAAHRAGRLPPPEAFRGVVLTPTMVDTVVLGLLHTGLHTDDVFRAWLEEQRPSDAVVAAAEVAARGEHAVRAEDLASPEHAVALDRAGLLSGSDFTVLDPRGQRLGSWTLLTRLPLTTSRMAWVLDRSPARRSLVGLGSGRPSGVPDYELLDELHDFRQALRPSLFTPPAGAWT</sequence>
<accession>A0A919A886</accession>
<keyword evidence="3" id="KW-1185">Reference proteome</keyword>
<reference evidence="2" key="1">
    <citation type="journal article" date="2014" name="Int. J. Syst. Evol. Microbiol.">
        <title>Complete genome sequence of Corynebacterium casei LMG S-19264T (=DSM 44701T), isolated from a smear-ripened cheese.</title>
        <authorList>
            <consortium name="US DOE Joint Genome Institute (JGI-PGF)"/>
            <person name="Walter F."/>
            <person name="Albersmeier A."/>
            <person name="Kalinowski J."/>
            <person name="Ruckert C."/>
        </authorList>
    </citation>
    <scope>NUCLEOTIDE SEQUENCE</scope>
    <source>
        <strain evidence="2">JCM 3302</strain>
    </source>
</reference>
<dbReference type="InterPro" id="IPR024983">
    <property type="entry name" value="CHAT_dom"/>
</dbReference>
<gene>
    <name evidence="2" type="ORF">GCM10014715_54490</name>
</gene>
<dbReference type="Pfam" id="PF12770">
    <property type="entry name" value="CHAT"/>
    <property type="match status" value="1"/>
</dbReference>
<dbReference type="AlphaFoldDB" id="A0A919A886"/>
<reference evidence="2" key="2">
    <citation type="submission" date="2020-09" db="EMBL/GenBank/DDBJ databases">
        <authorList>
            <person name="Sun Q."/>
            <person name="Ohkuma M."/>
        </authorList>
    </citation>
    <scope>NUCLEOTIDE SEQUENCE</scope>
    <source>
        <strain evidence="2">JCM 3302</strain>
    </source>
</reference>